<feature type="region of interest" description="Disordered" evidence="1">
    <location>
        <begin position="55"/>
        <end position="92"/>
    </location>
</feature>
<feature type="compositionally biased region" description="Basic and acidic residues" evidence="1">
    <location>
        <begin position="303"/>
        <end position="316"/>
    </location>
</feature>
<dbReference type="EMBL" id="JAGMVJ010000022">
    <property type="protein sequence ID" value="KAH7073241.1"/>
    <property type="molecule type" value="Genomic_DNA"/>
</dbReference>
<dbReference type="Pfam" id="PF11443">
    <property type="entry name" value="DUF2828"/>
    <property type="match status" value="1"/>
</dbReference>
<accession>A0A8K0QXE1</accession>
<proteinExistence type="predicted"/>
<dbReference type="InterPro" id="IPR058580">
    <property type="entry name" value="DUF2828"/>
</dbReference>
<feature type="domain" description="DUF7788" evidence="3">
    <location>
        <begin position="563"/>
        <end position="793"/>
    </location>
</feature>
<dbReference type="Proteomes" id="UP000813461">
    <property type="component" value="Unassembled WGS sequence"/>
</dbReference>
<reference evidence="4" key="1">
    <citation type="journal article" date="2021" name="Nat. Commun.">
        <title>Genetic determinants of endophytism in the Arabidopsis root mycobiome.</title>
        <authorList>
            <person name="Mesny F."/>
            <person name="Miyauchi S."/>
            <person name="Thiergart T."/>
            <person name="Pickel B."/>
            <person name="Atanasova L."/>
            <person name="Karlsson M."/>
            <person name="Huettel B."/>
            <person name="Barry K.W."/>
            <person name="Haridas S."/>
            <person name="Chen C."/>
            <person name="Bauer D."/>
            <person name="Andreopoulos W."/>
            <person name="Pangilinan J."/>
            <person name="LaButti K."/>
            <person name="Riley R."/>
            <person name="Lipzen A."/>
            <person name="Clum A."/>
            <person name="Drula E."/>
            <person name="Henrissat B."/>
            <person name="Kohler A."/>
            <person name="Grigoriev I.V."/>
            <person name="Martin F.M."/>
            <person name="Hacquard S."/>
        </authorList>
    </citation>
    <scope>NUCLEOTIDE SEQUENCE</scope>
    <source>
        <strain evidence="4">MPI-SDFR-AT-0120</strain>
    </source>
</reference>
<evidence type="ECO:0000259" key="2">
    <source>
        <dbReference type="Pfam" id="PF11443"/>
    </source>
</evidence>
<dbReference type="PANTHER" id="PTHR31373:SF27">
    <property type="entry name" value="TROVE DOMAIN-CONTAINING PROTEIN"/>
    <property type="match status" value="1"/>
</dbReference>
<dbReference type="OrthoDB" id="1149618at2759"/>
<protein>
    <submittedName>
        <fullName evidence="4">Uncharacterized protein</fullName>
    </submittedName>
</protein>
<dbReference type="PIRSF" id="PIRSF015417">
    <property type="entry name" value="T31B5_30_vWA"/>
    <property type="match status" value="1"/>
</dbReference>
<dbReference type="Pfam" id="PF25043">
    <property type="entry name" value="DUF7788"/>
    <property type="match status" value="1"/>
</dbReference>
<dbReference type="PANTHER" id="PTHR31373">
    <property type="entry name" value="OS06G0652100 PROTEIN"/>
    <property type="match status" value="1"/>
</dbReference>
<evidence type="ECO:0000259" key="3">
    <source>
        <dbReference type="Pfam" id="PF25043"/>
    </source>
</evidence>
<evidence type="ECO:0000313" key="5">
    <source>
        <dbReference type="Proteomes" id="UP000813461"/>
    </source>
</evidence>
<dbReference type="InterPro" id="IPR036465">
    <property type="entry name" value="vWFA_dom_sf"/>
</dbReference>
<evidence type="ECO:0000256" key="1">
    <source>
        <dbReference type="SAM" id="MobiDB-lite"/>
    </source>
</evidence>
<dbReference type="Gene3D" id="3.40.50.410">
    <property type="entry name" value="von Willebrand factor, type A domain"/>
    <property type="match status" value="1"/>
</dbReference>
<evidence type="ECO:0000313" key="4">
    <source>
        <dbReference type="EMBL" id="KAH7073241.1"/>
    </source>
</evidence>
<dbReference type="InterPro" id="IPR056690">
    <property type="entry name" value="DUF7788"/>
</dbReference>
<feature type="region of interest" description="Disordered" evidence="1">
    <location>
        <begin position="295"/>
        <end position="317"/>
    </location>
</feature>
<feature type="compositionally biased region" description="Polar residues" evidence="1">
    <location>
        <begin position="61"/>
        <end position="77"/>
    </location>
</feature>
<feature type="domain" description="DUF2828" evidence="2">
    <location>
        <begin position="123"/>
        <end position="561"/>
    </location>
</feature>
<comment type="caution">
    <text evidence="4">The sequence shown here is derived from an EMBL/GenBank/DDBJ whole genome shotgun (WGS) entry which is preliminary data.</text>
</comment>
<name>A0A8K0QXE1_9PLEO</name>
<dbReference type="InterPro" id="IPR011205">
    <property type="entry name" value="UCP015417_vWA"/>
</dbReference>
<organism evidence="4 5">
    <name type="scientific">Paraphoma chrysanthemicola</name>
    <dbReference type="NCBI Taxonomy" id="798071"/>
    <lineage>
        <taxon>Eukaryota</taxon>
        <taxon>Fungi</taxon>
        <taxon>Dikarya</taxon>
        <taxon>Ascomycota</taxon>
        <taxon>Pezizomycotina</taxon>
        <taxon>Dothideomycetes</taxon>
        <taxon>Pleosporomycetidae</taxon>
        <taxon>Pleosporales</taxon>
        <taxon>Pleosporineae</taxon>
        <taxon>Phaeosphaeriaceae</taxon>
        <taxon>Paraphoma</taxon>
    </lineage>
</organism>
<keyword evidence="5" id="KW-1185">Reference proteome</keyword>
<gene>
    <name evidence="4" type="ORF">FB567DRAFT_196223</name>
</gene>
<dbReference type="AlphaFoldDB" id="A0A8K0QXE1"/>
<sequence length="805" mass="89656">MASDHASVETKHSVLNSSFPVLLPEDEALFMPEIDFQALVKRLLQDYTSTLGEVKADTETDTTGDQNTSNTPDSVSAHTLKRPASARADNNRAQKAPFLAALEKHGAHHRSVEDLAAVNKATTSNSDVTNISSQSALVDLFYDLGENTTSDKLKTLLENAWSDDPLLTLKVIFNARSIHLGKANRLAAYKALAWLAETHPLTLLGNLRWLVRPVIAKKQAEIEDKSQNGGQPTKTIIDDHKQEDDANEDFDMIDPDELDPNKAHDVRYGMSHGYFKDLLNLVVFAANDQLRFDGDPASLLTQRPDKSKEGERKRDWNQTTAKAARHLKIAAQNTRVQQKMGEDPFYRALHVTVARLFAEQLKEDKALLDSGKKSDLKRLSLAAKWSPTFGEFHDKHTFILSTIAEILFPQPASHSPDANNRELYLRHAREHFRKQYASPLRKALGIVERDIAANAFKTISYERVPSLAMDRYTGIFMKKDHERFSEYVHRVASGSAKISGATLLPSTLISKARTAAQNRQLGHSKSEFAAAKAAAELKIQGDVIDGQWNTLVQRVRDAGSLQSSLAVCDVSGSMSHPQFRDGSCPMDSAIGLSLLISEVTAAPFGGGFITFHENPSYLSIADNDCGKGLVDKVRYIMSTPWGYNTNFVSVFEDVILPMAISNKLRQEDMVRQIFVFSDMQFDAAQDNGIERWTSSFDRIKMKYAEAGYEVPRLIFWNLASNSTDKPVTMDNVDTALVSGYSQGMLKAFLETGAFVEEEEITEEVLEGEDEDGMTEVKKVKKKIEPIKVVRKAVEHQGYAMLQILD</sequence>